<dbReference type="GO" id="GO:0050660">
    <property type="term" value="F:flavin adenine dinucleotide binding"/>
    <property type="evidence" value="ECO:0007669"/>
    <property type="project" value="InterPro"/>
</dbReference>
<evidence type="ECO:0000256" key="3">
    <source>
        <dbReference type="ARBA" id="ARBA00016961"/>
    </source>
</evidence>
<dbReference type="Pfam" id="PF02852">
    <property type="entry name" value="Pyr_redox_dim"/>
    <property type="match status" value="1"/>
</dbReference>
<keyword evidence="9 14" id="KW-0676">Redox-active center</keyword>
<feature type="disulfide bond" description="Redox-active" evidence="13">
    <location>
        <begin position="45"/>
        <end position="50"/>
    </location>
</feature>
<dbReference type="InterPro" id="IPR004099">
    <property type="entry name" value="Pyr_nucl-diS_OxRdtase_dimer"/>
</dbReference>
<dbReference type="InterPro" id="IPR006258">
    <property type="entry name" value="Lipoamide_DH"/>
</dbReference>
<feature type="binding site" evidence="12">
    <location>
        <position position="117"/>
    </location>
    <ligand>
        <name>FAD</name>
        <dbReference type="ChEBI" id="CHEBI:57692"/>
    </ligand>
</feature>
<keyword evidence="18" id="KW-1185">Reference proteome</keyword>
<feature type="binding site" evidence="12">
    <location>
        <position position="54"/>
    </location>
    <ligand>
        <name>FAD</name>
        <dbReference type="ChEBI" id="CHEBI:57692"/>
    </ligand>
</feature>
<comment type="cofactor">
    <cofactor evidence="12 14">
        <name>FAD</name>
        <dbReference type="ChEBI" id="CHEBI:57692"/>
    </cofactor>
    <text evidence="12 14">Binds 1 FAD per subunit.</text>
</comment>
<dbReference type="PIRSF" id="PIRSF000350">
    <property type="entry name" value="Mercury_reductase_MerA"/>
    <property type="match status" value="1"/>
</dbReference>
<dbReference type="SUPFAM" id="SSF55424">
    <property type="entry name" value="FAD/NAD-linked reductases, dimerisation (C-terminal) domain"/>
    <property type="match status" value="1"/>
</dbReference>
<evidence type="ECO:0000256" key="11">
    <source>
        <dbReference type="PIRSR" id="PIRSR000350-2"/>
    </source>
</evidence>
<dbReference type="InterPro" id="IPR016156">
    <property type="entry name" value="FAD/NAD-linked_Rdtase_dimer_sf"/>
</dbReference>
<feature type="active site" description="Proton acceptor" evidence="11">
    <location>
        <position position="442"/>
    </location>
</feature>
<sequence length="469" mass="49780">MKDTDQAGLVVLGGGPGGYTAAFRAADLGLDVVLVEREPTLGGVCLNVGCIPSKALLHVVHVLEQARGLSAQGISFDEPRVELEQLRGWKDSVVGKLTQGLAGLARQRGVRVLQGEGHFVGPHELRVRGTRGEQYLQFEQAIIAVGSRPLRLPMLPDDPRIMDSTAALNLADIPERLLVLGGGIIGLEMAEVYSSLGSRVTIVERTEGLLPSCDRDLVEPLRKHISSRYEALLTSTEVTAVVAEERGLRVSFGNGREPAYFDKLLCAVGRAPNGKTLDVDKAGLAVDTMGFINVDKYQRTELPHIYAIGDVVGGPMLAHKASHEGKVAAEVASGLLVANEAQVIPSVAYTDPEVAWVGLTETQARETGRSYRKASFPWMASGRAWTLGAEQGLSKILVDPKTGVLVGAGIVGPNAGELIAEAALAIEMGLEPAEIALTIHPHPTLSETLAFAAETYGGTLTELYLGGKK</sequence>
<dbReference type="InterPro" id="IPR050151">
    <property type="entry name" value="Class-I_Pyr_Nuc-Dis_Oxidored"/>
</dbReference>
<dbReference type="PRINTS" id="PR00411">
    <property type="entry name" value="PNDRDTASEI"/>
</dbReference>
<dbReference type="InterPro" id="IPR023753">
    <property type="entry name" value="FAD/NAD-binding_dom"/>
</dbReference>
<evidence type="ECO:0000259" key="15">
    <source>
        <dbReference type="Pfam" id="PF02852"/>
    </source>
</evidence>
<evidence type="ECO:0000313" key="17">
    <source>
        <dbReference type="EMBL" id="PMR74786.1"/>
    </source>
</evidence>
<dbReference type="NCBIfam" id="TIGR01350">
    <property type="entry name" value="lipoamide_DH"/>
    <property type="match status" value="1"/>
</dbReference>
<dbReference type="InterPro" id="IPR012999">
    <property type="entry name" value="Pyr_OxRdtase_I_AS"/>
</dbReference>
<accession>A0A2N7U2W6</accession>
<keyword evidence="12" id="KW-0547">Nucleotide-binding</keyword>
<evidence type="ECO:0000259" key="16">
    <source>
        <dbReference type="Pfam" id="PF07992"/>
    </source>
</evidence>
<feature type="binding site" evidence="12">
    <location>
        <position position="310"/>
    </location>
    <ligand>
        <name>FAD</name>
        <dbReference type="ChEBI" id="CHEBI:57692"/>
    </ligand>
</feature>
<dbReference type="PRINTS" id="PR00368">
    <property type="entry name" value="FADPNR"/>
</dbReference>
<gene>
    <name evidence="17" type="primary">lpdA</name>
    <name evidence="17" type="ORF">C1H69_13140</name>
</gene>
<dbReference type="GO" id="GO:0004148">
    <property type="term" value="F:dihydrolipoyl dehydrogenase (NADH) activity"/>
    <property type="evidence" value="ECO:0007669"/>
    <property type="project" value="UniProtKB-EC"/>
</dbReference>
<dbReference type="Gene3D" id="3.50.50.60">
    <property type="entry name" value="FAD/NAD(P)-binding domain"/>
    <property type="match status" value="2"/>
</dbReference>
<evidence type="ECO:0000256" key="7">
    <source>
        <dbReference type="ARBA" id="ARBA00023027"/>
    </source>
</evidence>
<dbReference type="Pfam" id="PF07992">
    <property type="entry name" value="Pyr_redox_2"/>
    <property type="match status" value="1"/>
</dbReference>
<evidence type="ECO:0000256" key="14">
    <source>
        <dbReference type="RuleBase" id="RU003692"/>
    </source>
</evidence>
<dbReference type="PROSITE" id="PS00076">
    <property type="entry name" value="PYRIDINE_REDOX_1"/>
    <property type="match status" value="1"/>
</dbReference>
<reference evidence="17 18" key="1">
    <citation type="submission" date="2018-01" db="EMBL/GenBank/DDBJ databases">
        <title>Halomonas endophytica sp. nov., isolated from storage liquid in the stems of Populus euphratica.</title>
        <authorList>
            <person name="Chen C."/>
        </authorList>
    </citation>
    <scope>NUCLEOTIDE SEQUENCE [LARGE SCALE GENOMIC DNA]</scope>
    <source>
        <strain evidence="17 18">MC28</strain>
    </source>
</reference>
<evidence type="ECO:0000256" key="13">
    <source>
        <dbReference type="PIRSR" id="PIRSR000350-4"/>
    </source>
</evidence>
<organism evidence="17 18">
    <name type="scientific">Billgrantia endophytica</name>
    <dbReference type="NCBI Taxonomy" id="2033802"/>
    <lineage>
        <taxon>Bacteria</taxon>
        <taxon>Pseudomonadati</taxon>
        <taxon>Pseudomonadota</taxon>
        <taxon>Gammaproteobacteria</taxon>
        <taxon>Oceanospirillales</taxon>
        <taxon>Halomonadaceae</taxon>
        <taxon>Billgrantia</taxon>
    </lineage>
</organism>
<comment type="caution">
    <text evidence="17">The sequence shown here is derived from an EMBL/GenBank/DDBJ whole genome shotgun (WGS) entry which is preliminary data.</text>
</comment>
<feature type="binding site" evidence="12">
    <location>
        <begin position="181"/>
        <end position="188"/>
    </location>
    <ligand>
        <name>NAD(+)</name>
        <dbReference type="ChEBI" id="CHEBI:57540"/>
    </ligand>
</feature>
<evidence type="ECO:0000256" key="9">
    <source>
        <dbReference type="ARBA" id="ARBA00023284"/>
    </source>
</evidence>
<evidence type="ECO:0000256" key="6">
    <source>
        <dbReference type="ARBA" id="ARBA00023002"/>
    </source>
</evidence>
<dbReference type="Proteomes" id="UP000235803">
    <property type="component" value="Unassembled WGS sequence"/>
</dbReference>
<comment type="miscellaneous">
    <text evidence="14">The active site is a redox-active disulfide bond.</text>
</comment>
<evidence type="ECO:0000256" key="12">
    <source>
        <dbReference type="PIRSR" id="PIRSR000350-3"/>
    </source>
</evidence>
<dbReference type="OrthoDB" id="9800167at2"/>
<feature type="binding site" evidence="12">
    <location>
        <begin position="316"/>
        <end position="319"/>
    </location>
    <ligand>
        <name>FAD</name>
        <dbReference type="ChEBI" id="CHEBI:57692"/>
    </ligand>
</feature>
<comment type="similarity">
    <text evidence="1 14">Belongs to the class-I pyridine nucleotide-disulfide oxidoreductase family.</text>
</comment>
<keyword evidence="6 14" id="KW-0560">Oxidoreductase</keyword>
<dbReference type="AlphaFoldDB" id="A0A2N7U2W6"/>
<dbReference type="PANTHER" id="PTHR22912">
    <property type="entry name" value="DISULFIDE OXIDOREDUCTASE"/>
    <property type="match status" value="1"/>
</dbReference>
<protein>
    <recommendedName>
        <fullName evidence="3 14">Dihydrolipoyl dehydrogenase</fullName>
        <ecNumber evidence="2 14">1.8.1.4</ecNumber>
    </recommendedName>
</protein>
<proteinExistence type="inferred from homology"/>
<dbReference type="EMBL" id="PNRF01000027">
    <property type="protein sequence ID" value="PMR74786.1"/>
    <property type="molecule type" value="Genomic_DNA"/>
</dbReference>
<feature type="domain" description="Pyridine nucleotide-disulphide oxidoreductase dimerisation" evidence="15">
    <location>
        <begin position="344"/>
        <end position="450"/>
    </location>
</feature>
<dbReference type="InterPro" id="IPR001100">
    <property type="entry name" value="Pyr_nuc-diS_OxRdtase"/>
</dbReference>
<dbReference type="SUPFAM" id="SSF51905">
    <property type="entry name" value="FAD/NAD(P)-binding domain"/>
    <property type="match status" value="1"/>
</dbReference>
<comment type="catalytic activity">
    <reaction evidence="10 14">
        <text>N(6)-[(R)-dihydrolipoyl]-L-lysyl-[protein] + NAD(+) = N(6)-[(R)-lipoyl]-L-lysyl-[protein] + NADH + H(+)</text>
        <dbReference type="Rhea" id="RHEA:15045"/>
        <dbReference type="Rhea" id="RHEA-COMP:10474"/>
        <dbReference type="Rhea" id="RHEA-COMP:10475"/>
        <dbReference type="ChEBI" id="CHEBI:15378"/>
        <dbReference type="ChEBI" id="CHEBI:57540"/>
        <dbReference type="ChEBI" id="CHEBI:57945"/>
        <dbReference type="ChEBI" id="CHEBI:83099"/>
        <dbReference type="ChEBI" id="CHEBI:83100"/>
        <dbReference type="EC" id="1.8.1.4"/>
    </reaction>
</comment>
<dbReference type="PANTHER" id="PTHR22912:SF160">
    <property type="entry name" value="DIHYDROLIPOYL DEHYDROGENASE"/>
    <property type="match status" value="1"/>
</dbReference>
<keyword evidence="4 14" id="KW-0285">Flavoprotein</keyword>
<keyword evidence="8" id="KW-1015">Disulfide bond</keyword>
<dbReference type="InterPro" id="IPR036188">
    <property type="entry name" value="FAD/NAD-bd_sf"/>
</dbReference>
<name>A0A2N7U2W6_9GAMM</name>
<evidence type="ECO:0000256" key="5">
    <source>
        <dbReference type="ARBA" id="ARBA00022827"/>
    </source>
</evidence>
<feature type="binding site" evidence="12">
    <location>
        <position position="204"/>
    </location>
    <ligand>
        <name>NAD(+)</name>
        <dbReference type="ChEBI" id="CHEBI:57540"/>
    </ligand>
</feature>
<feature type="binding site" evidence="12">
    <location>
        <position position="269"/>
    </location>
    <ligand>
        <name>NAD(+)</name>
        <dbReference type="ChEBI" id="CHEBI:57540"/>
    </ligand>
</feature>
<keyword evidence="5 12" id="KW-0274">FAD</keyword>
<keyword evidence="7 12" id="KW-0520">NAD</keyword>
<dbReference type="GO" id="GO:0006103">
    <property type="term" value="P:2-oxoglutarate metabolic process"/>
    <property type="evidence" value="ECO:0007669"/>
    <property type="project" value="TreeGrafter"/>
</dbReference>
<evidence type="ECO:0000256" key="10">
    <source>
        <dbReference type="ARBA" id="ARBA00049187"/>
    </source>
</evidence>
<dbReference type="FunFam" id="3.30.390.30:FF:000001">
    <property type="entry name" value="Dihydrolipoyl dehydrogenase"/>
    <property type="match status" value="1"/>
</dbReference>
<dbReference type="RefSeq" id="WP_102653848.1">
    <property type="nucleotide sequence ID" value="NZ_PNRF01000027.1"/>
</dbReference>
<evidence type="ECO:0000256" key="1">
    <source>
        <dbReference type="ARBA" id="ARBA00007532"/>
    </source>
</evidence>
<evidence type="ECO:0000256" key="2">
    <source>
        <dbReference type="ARBA" id="ARBA00012608"/>
    </source>
</evidence>
<dbReference type="EC" id="1.8.1.4" evidence="2 14"/>
<evidence type="ECO:0000256" key="4">
    <source>
        <dbReference type="ARBA" id="ARBA00022630"/>
    </source>
</evidence>
<evidence type="ECO:0000256" key="8">
    <source>
        <dbReference type="ARBA" id="ARBA00023157"/>
    </source>
</evidence>
<evidence type="ECO:0000313" key="18">
    <source>
        <dbReference type="Proteomes" id="UP000235803"/>
    </source>
</evidence>
<dbReference type="Gene3D" id="3.30.390.30">
    <property type="match status" value="1"/>
</dbReference>
<feature type="domain" description="FAD/NAD(P)-binding" evidence="16">
    <location>
        <begin position="9"/>
        <end position="325"/>
    </location>
</feature>